<dbReference type="Proteomes" id="UP001204833">
    <property type="component" value="Unassembled WGS sequence"/>
</dbReference>
<dbReference type="GO" id="GO:0005829">
    <property type="term" value="C:cytosol"/>
    <property type="evidence" value="ECO:0007669"/>
    <property type="project" value="TreeGrafter"/>
</dbReference>
<dbReference type="PIRSF" id="PIRSF000484">
    <property type="entry name" value="NAPRT"/>
    <property type="match status" value="1"/>
</dbReference>
<comment type="caution">
    <text evidence="12">The sequence shown here is derived from an EMBL/GenBank/DDBJ whole genome shotgun (WGS) entry which is preliminary data.</text>
</comment>
<evidence type="ECO:0000256" key="6">
    <source>
        <dbReference type="ARBA" id="ARBA00022642"/>
    </source>
</evidence>
<evidence type="ECO:0000256" key="4">
    <source>
        <dbReference type="ARBA" id="ARBA00022553"/>
    </source>
</evidence>
<evidence type="ECO:0000256" key="7">
    <source>
        <dbReference type="ARBA" id="ARBA00022679"/>
    </source>
</evidence>
<evidence type="ECO:0000256" key="8">
    <source>
        <dbReference type="ARBA" id="ARBA00048668"/>
    </source>
</evidence>
<dbReference type="HAMAP" id="MF_00570">
    <property type="entry name" value="NAPRTase"/>
    <property type="match status" value="1"/>
</dbReference>
<feature type="domain" description="Nicotinate/nicotinamide phosphoribosyltransferase" evidence="10">
    <location>
        <begin position="180"/>
        <end position="415"/>
    </location>
</feature>
<evidence type="ECO:0000256" key="1">
    <source>
        <dbReference type="ARBA" id="ARBA00004952"/>
    </source>
</evidence>
<dbReference type="InterPro" id="IPR006406">
    <property type="entry name" value="Nic_PRibTrfase"/>
</dbReference>
<evidence type="ECO:0000313" key="12">
    <source>
        <dbReference type="EMBL" id="KAI5957019.1"/>
    </source>
</evidence>
<evidence type="ECO:0000259" key="11">
    <source>
        <dbReference type="Pfam" id="PF17767"/>
    </source>
</evidence>
<dbReference type="InterPro" id="IPR041525">
    <property type="entry name" value="N/Namide_PRibTrfase"/>
</dbReference>
<evidence type="ECO:0000256" key="2">
    <source>
        <dbReference type="ARBA" id="ARBA00010897"/>
    </source>
</evidence>
<dbReference type="GeneID" id="76151451"/>
<dbReference type="GO" id="GO:0034355">
    <property type="term" value="P:NAD+ biosynthetic process via the salvage pathway"/>
    <property type="evidence" value="ECO:0007669"/>
    <property type="project" value="TreeGrafter"/>
</dbReference>
<keyword evidence="6 9" id="KW-0662">Pyridine nucleotide biosynthesis</keyword>
<comment type="PTM">
    <text evidence="9">Transiently phosphorylated on a His residue during the reaction cycle. Phosphorylation strongly increases the affinity for substrates and increases the rate of nicotinate D-ribonucleotide production. Dephosphorylation regenerates the low-affinity form of the enzyme, leading to product release.</text>
</comment>
<dbReference type="InterPro" id="IPR040727">
    <property type="entry name" value="NAPRTase_N"/>
</dbReference>
<reference evidence="12 13" key="1">
    <citation type="journal article" date="2022" name="DNA Res.">
        <title>Genome analysis of five recently described species of the CUG-Ser clade uncovers Candida theae as a new hybrid lineage with pathogenic potential in the Candida parapsilosis species complex.</title>
        <authorList>
            <person name="Mixao V."/>
            <person name="Del Olmo V."/>
            <person name="Hegedusova E."/>
            <person name="Saus E."/>
            <person name="Pryszcz L."/>
            <person name="Cillingova A."/>
            <person name="Nosek J."/>
            <person name="Gabaldon T."/>
        </authorList>
    </citation>
    <scope>NUCLEOTIDE SEQUENCE [LARGE SCALE GENOMIC DNA]</scope>
    <source>
        <strain evidence="12 13">CBS 12239</strain>
    </source>
</reference>
<evidence type="ECO:0000259" key="10">
    <source>
        <dbReference type="Pfam" id="PF04095"/>
    </source>
</evidence>
<dbReference type="EC" id="6.3.4.21" evidence="3 9"/>
<dbReference type="FunFam" id="3.20.140.10:FF:000009">
    <property type="entry name" value="Nicotinate phosphoribosyltransferase"/>
    <property type="match status" value="1"/>
</dbReference>
<comment type="function">
    <text evidence="9">Catalyzes the synthesis of beta-nicotinate D-ribonucleotide from nicotinate and 5-phospho-D-ribose 1-phosphate at the expense of ATP.</text>
</comment>
<dbReference type="SUPFAM" id="SSF51690">
    <property type="entry name" value="Nicotinate/Quinolinate PRTase C-terminal domain-like"/>
    <property type="match status" value="1"/>
</dbReference>
<dbReference type="Gene3D" id="3.20.140.10">
    <property type="entry name" value="nicotinate phosphoribosyltransferase"/>
    <property type="match status" value="1"/>
</dbReference>
<dbReference type="NCBIfam" id="TIGR01514">
    <property type="entry name" value="NAPRTase"/>
    <property type="match status" value="1"/>
</dbReference>
<dbReference type="GO" id="GO:0016740">
    <property type="term" value="F:transferase activity"/>
    <property type="evidence" value="ECO:0007669"/>
    <property type="project" value="UniProtKB-KW"/>
</dbReference>
<keyword evidence="5 9" id="KW-0436">Ligase</keyword>
<dbReference type="NCBIfam" id="NF003704">
    <property type="entry name" value="PRK05321.1"/>
    <property type="match status" value="1"/>
</dbReference>
<evidence type="ECO:0000256" key="3">
    <source>
        <dbReference type="ARBA" id="ARBA00013236"/>
    </source>
</evidence>
<keyword evidence="7" id="KW-0808">Transferase</keyword>
<evidence type="ECO:0000256" key="5">
    <source>
        <dbReference type="ARBA" id="ARBA00022598"/>
    </source>
</evidence>
<proteinExistence type="inferred from homology"/>
<gene>
    <name evidence="12" type="ORF">KGF57_003393</name>
</gene>
<organism evidence="12 13">
    <name type="scientific">Candida theae</name>
    <dbReference type="NCBI Taxonomy" id="1198502"/>
    <lineage>
        <taxon>Eukaryota</taxon>
        <taxon>Fungi</taxon>
        <taxon>Dikarya</taxon>
        <taxon>Ascomycota</taxon>
        <taxon>Saccharomycotina</taxon>
        <taxon>Pichiomycetes</taxon>
        <taxon>Debaryomycetaceae</taxon>
        <taxon>Candida/Lodderomyces clade</taxon>
        <taxon>Candida</taxon>
    </lineage>
</organism>
<dbReference type="InterPro" id="IPR036068">
    <property type="entry name" value="Nicotinate_pribotase-like_C"/>
</dbReference>
<comment type="similarity">
    <text evidence="2 9">Belongs to the NAPRTase family.</text>
</comment>
<dbReference type="EMBL" id="JAIHNG010000124">
    <property type="protein sequence ID" value="KAI5957019.1"/>
    <property type="molecule type" value="Genomic_DNA"/>
</dbReference>
<dbReference type="GO" id="GO:0004516">
    <property type="term" value="F:nicotinate phosphoribosyltransferase activity"/>
    <property type="evidence" value="ECO:0007669"/>
    <property type="project" value="UniProtKB-UniRule"/>
</dbReference>
<dbReference type="Pfam" id="PF17767">
    <property type="entry name" value="NAPRTase_N"/>
    <property type="match status" value="1"/>
</dbReference>
<protein>
    <recommendedName>
        <fullName evidence="3 9">Nicotinate phosphoribosyltransferase</fullName>
        <ecNumber evidence="3 9">6.3.4.21</ecNumber>
    </recommendedName>
</protein>
<comment type="catalytic activity">
    <reaction evidence="8 9">
        <text>5-phospho-alpha-D-ribose 1-diphosphate + nicotinate + ATP + H2O = nicotinate beta-D-ribonucleotide + ADP + phosphate + diphosphate</text>
        <dbReference type="Rhea" id="RHEA:36163"/>
        <dbReference type="ChEBI" id="CHEBI:15377"/>
        <dbReference type="ChEBI" id="CHEBI:30616"/>
        <dbReference type="ChEBI" id="CHEBI:32544"/>
        <dbReference type="ChEBI" id="CHEBI:33019"/>
        <dbReference type="ChEBI" id="CHEBI:43474"/>
        <dbReference type="ChEBI" id="CHEBI:57502"/>
        <dbReference type="ChEBI" id="CHEBI:58017"/>
        <dbReference type="ChEBI" id="CHEBI:456216"/>
        <dbReference type="EC" id="6.3.4.21"/>
    </reaction>
</comment>
<dbReference type="AlphaFoldDB" id="A0AAD5BDA1"/>
<comment type="pathway">
    <text evidence="1 9">Cofactor biosynthesis; NAD(+) biosynthesis; nicotinate D-ribonucleotide from nicotinate: step 1/1.</text>
</comment>
<dbReference type="RefSeq" id="XP_051608111.1">
    <property type="nucleotide sequence ID" value="XM_051752807.1"/>
</dbReference>
<feature type="domain" description="Nicotinate phosphoribosyltransferase N-terminal" evidence="11">
    <location>
        <begin position="25"/>
        <end position="146"/>
    </location>
</feature>
<keyword evidence="13" id="KW-1185">Reference proteome</keyword>
<name>A0AAD5BDA1_9ASCO</name>
<sequence>METNLLRSSSMSSPSKDEFVISSLLDTDLYKLFMHAAVHKHFPQTPVKYKYTNRTPHLKLSSAAVEWLRAQIHHLGDIKFSDEEIGYLKKALPQLPTAYLEYLRSFKLDPDSQIKYFNTEGDFGLEIVGSWSDTILYEIPILALISEAYFKFVDTDWNYDHQAELATRKVEQLHAAGCYFSEFGTRRRRSFHAQEIVIKSIKDTAERLNSKFVSGTSNVYFAKKYNLHPIGTVAHEWYMGIASITQDYVHANKLSMDYWVDTFTPKYAGLALTDTFGTDNYLTVFTKPYIDDYAGVRQDSGDPELYTDKIAKHYVDKGIDPHTKTICFSDSLNVEKCVRYKHRADKNGLRSTFGIGTFFTNDFVNVSSGEKSQPLNIVIKLSESNGYPAIKISDNIGKNMGDPETVKRVKRELGYSERQWEEGDEAHRW</sequence>
<evidence type="ECO:0000313" key="13">
    <source>
        <dbReference type="Proteomes" id="UP001204833"/>
    </source>
</evidence>
<dbReference type="PANTHER" id="PTHR11098">
    <property type="entry name" value="NICOTINATE PHOSPHORIBOSYLTRANSFERASE"/>
    <property type="match status" value="1"/>
</dbReference>
<dbReference type="CDD" id="cd01401">
    <property type="entry name" value="PncB_like"/>
    <property type="match status" value="1"/>
</dbReference>
<evidence type="ECO:0000256" key="9">
    <source>
        <dbReference type="RuleBase" id="RU003838"/>
    </source>
</evidence>
<dbReference type="InterPro" id="IPR007229">
    <property type="entry name" value="Nic_PRibTrfase-Fam"/>
</dbReference>
<dbReference type="SUPFAM" id="SSF54675">
    <property type="entry name" value="Nicotinate/Quinolinate PRTase N-terminal domain-like"/>
    <property type="match status" value="1"/>
</dbReference>
<keyword evidence="4" id="KW-0597">Phosphoprotein</keyword>
<accession>A0AAD5BDA1</accession>
<dbReference type="Pfam" id="PF04095">
    <property type="entry name" value="NAPRTase"/>
    <property type="match status" value="1"/>
</dbReference>
<dbReference type="PANTHER" id="PTHR11098:SF1">
    <property type="entry name" value="NICOTINATE PHOSPHORIBOSYLTRANSFERASE"/>
    <property type="match status" value="1"/>
</dbReference>